<feature type="coiled-coil region" evidence="4">
    <location>
        <begin position="348"/>
        <end position="396"/>
    </location>
</feature>
<evidence type="ECO:0000256" key="5">
    <source>
        <dbReference type="SAM" id="MobiDB-lite"/>
    </source>
</evidence>
<comment type="caution">
    <text evidence="7">The sequence shown here is derived from an EMBL/GenBank/DDBJ whole genome shotgun (WGS) entry which is preliminary data.</text>
</comment>
<dbReference type="SMART" id="SM00129">
    <property type="entry name" value="KISc"/>
    <property type="match status" value="1"/>
</dbReference>
<feature type="region of interest" description="Disordered" evidence="5">
    <location>
        <begin position="654"/>
        <end position="697"/>
    </location>
</feature>
<dbReference type="GO" id="GO:0008017">
    <property type="term" value="F:microtubule binding"/>
    <property type="evidence" value="ECO:0007669"/>
    <property type="project" value="InterPro"/>
</dbReference>
<evidence type="ECO:0000256" key="1">
    <source>
        <dbReference type="ARBA" id="ARBA00023054"/>
    </source>
</evidence>
<dbReference type="EMBL" id="JABANN010000119">
    <property type="protein sequence ID" value="KAF4670510.1"/>
    <property type="molecule type" value="Genomic_DNA"/>
</dbReference>
<comment type="similarity">
    <text evidence="3">Belongs to the TRAFAC class myosin-kinesin ATPase superfamily. Kinesin family.</text>
</comment>
<dbReference type="OrthoDB" id="3176171at2759"/>
<evidence type="ECO:0000313" key="10">
    <source>
        <dbReference type="Proteomes" id="UP000572268"/>
    </source>
</evidence>
<protein>
    <recommendedName>
        <fullName evidence="6">Kinesin motor domain-containing protein</fullName>
    </recommendedName>
</protein>
<name>A0A7J6MD07_PEROL</name>
<dbReference type="PROSITE" id="PS50067">
    <property type="entry name" value="KINESIN_MOTOR_2"/>
    <property type="match status" value="1"/>
</dbReference>
<feature type="binding site" evidence="3">
    <location>
        <begin position="100"/>
        <end position="107"/>
    </location>
    <ligand>
        <name>ATP</name>
        <dbReference type="ChEBI" id="CHEBI:30616"/>
    </ligand>
</feature>
<dbReference type="InterPro" id="IPR027640">
    <property type="entry name" value="Kinesin-like_fam"/>
</dbReference>
<evidence type="ECO:0000256" key="3">
    <source>
        <dbReference type="PROSITE-ProRule" id="PRU00283"/>
    </source>
</evidence>
<dbReference type="InterPro" id="IPR027417">
    <property type="entry name" value="P-loop_NTPase"/>
</dbReference>
<dbReference type="GO" id="GO:0003777">
    <property type="term" value="F:microtubule motor activity"/>
    <property type="evidence" value="ECO:0007669"/>
    <property type="project" value="InterPro"/>
</dbReference>
<keyword evidence="1 4" id="KW-0175">Coiled coil</keyword>
<sequence>MRENIVVGIRVRPISGIEERQTLVHHLKEKTCIQTSPRDPSIRVTDPLNINSQRVYSYDAVFDSSSSNRCATQEEVYQRLGRQLLDRALEGYNTCLLAYGVVGTGKTYSLHGKMGDGEEGIVPRFIKDIFEHSEQLYLSYYELYNDRLHDLLRTSEHQEELLLHHHPKLGVYIENLKESACDSAQSALDLLKFGRKLRSASNTNFNSHGSRSHTILRLRFEIEGRMPTAHFVDLAGQEDTKHGEMSGHKLKELSFVNKSLFELANCIHSLSSNQHHHAGQPVPFRNSKLTLLLSDCLIGNCKTHMLATISPASVAYHSSVSTLRFASTVKGIKCRCFPVEKGNRNEHVIKLEAEVANLKGQLADLKDAHPAAGLCAKEVEEKLRAMKAARDKYDQQWHDAVQEASSHSGQRLGLLKRLGVSNDAEEPVDPSSGLLYPFLMDLSDDAYISGGRLLYFLHKSSTTIGSSDINTIILRGAGMEPHMLTIDKKYAHRDGGAVADLHLSASVPTSSSSRVLVNGRRILYGSPCELHQGDRLILGHARVFRIVMPADGETIEHHSQLHEAEMREAHSKGLPTPVEAALSEVEDEHSAEFNRLRPLIRRVLEESPAEQVEVFLRRLHPACSLVDEANRLTHEIRPQDNLVFELAVIETAAPERRRSGEAEEAEGSPSRRAAPPPSSSSPRKAESPRKTRLPADDPIAPMALVVRLIQKPPPEAGTEQMFKWRKAINDVVEKIRARKRREPHAHSPTLSTSVHGISREVADLLGISSREVGPLDDVPADGSGHTRAAAALPSTSWEISVWSFAKFEQRLSQIRDIHRVTTGDHPIAFGHYIAENPGSDPWRDWGPQSVSAMLDRIADLEARLEHALSEQGKDEQIRVLREQVTTLEAQHRANRRLELETDLREIEKIERLEAKAYTSKYAA</sequence>
<dbReference type="SUPFAM" id="SSF52540">
    <property type="entry name" value="P-loop containing nucleoside triphosphate hydrolases"/>
    <property type="match status" value="1"/>
</dbReference>
<dbReference type="Proteomes" id="UP000572268">
    <property type="component" value="Unassembled WGS sequence"/>
</dbReference>
<dbReference type="PRINTS" id="PR00380">
    <property type="entry name" value="KINESINHEAVY"/>
</dbReference>
<proteinExistence type="inferred from homology"/>
<evidence type="ECO:0000256" key="4">
    <source>
        <dbReference type="SAM" id="Coils"/>
    </source>
</evidence>
<dbReference type="InterPro" id="IPR001752">
    <property type="entry name" value="Kinesin_motor_dom"/>
</dbReference>
<evidence type="ECO:0000313" key="9">
    <source>
        <dbReference type="Proteomes" id="UP000570595"/>
    </source>
</evidence>
<dbReference type="GO" id="GO:0007018">
    <property type="term" value="P:microtubule-based movement"/>
    <property type="evidence" value="ECO:0007669"/>
    <property type="project" value="InterPro"/>
</dbReference>
<feature type="compositionally biased region" description="Basic and acidic residues" evidence="5">
    <location>
        <begin position="683"/>
        <end position="695"/>
    </location>
</feature>
<evidence type="ECO:0000313" key="7">
    <source>
        <dbReference type="EMBL" id="KAF4669478.1"/>
    </source>
</evidence>
<dbReference type="EMBL" id="JABAHT010000023">
    <property type="protein sequence ID" value="KAF4669478.1"/>
    <property type="molecule type" value="Genomic_DNA"/>
</dbReference>
<dbReference type="SUPFAM" id="SSF49879">
    <property type="entry name" value="SMAD/FHA domain"/>
    <property type="match status" value="1"/>
</dbReference>
<keyword evidence="3" id="KW-0547">Nucleotide-binding</keyword>
<dbReference type="Pfam" id="PF00225">
    <property type="entry name" value="Kinesin"/>
    <property type="match status" value="1"/>
</dbReference>
<dbReference type="InterPro" id="IPR008984">
    <property type="entry name" value="SMAD_FHA_dom_sf"/>
</dbReference>
<gene>
    <name evidence="8" type="ORF">FOL46_000777</name>
    <name evidence="7" type="ORF">FOZ61_003982</name>
</gene>
<dbReference type="Gene3D" id="3.40.850.10">
    <property type="entry name" value="Kinesin motor domain"/>
    <property type="match status" value="1"/>
</dbReference>
<evidence type="ECO:0000256" key="2">
    <source>
        <dbReference type="ARBA" id="ARBA00023175"/>
    </source>
</evidence>
<reference evidence="9 10" key="1">
    <citation type="submission" date="2020-04" db="EMBL/GenBank/DDBJ databases">
        <title>Perkinsus olseni comparative genomics.</title>
        <authorList>
            <person name="Bogema D.R."/>
        </authorList>
    </citation>
    <scope>NUCLEOTIDE SEQUENCE [LARGE SCALE GENOMIC DNA]</scope>
    <source>
        <strain evidence="7">ATCC PRA-179</strain>
        <strain evidence="8">ATCC PRA-31</strain>
    </source>
</reference>
<feature type="domain" description="Kinesin motor" evidence="6">
    <location>
        <begin position="4"/>
        <end position="332"/>
    </location>
</feature>
<dbReference type="PANTHER" id="PTHR47968:SF75">
    <property type="entry name" value="CENTROMERE-ASSOCIATED PROTEIN E"/>
    <property type="match status" value="1"/>
</dbReference>
<keyword evidence="3" id="KW-0067">ATP-binding</keyword>
<evidence type="ECO:0000313" key="8">
    <source>
        <dbReference type="EMBL" id="KAF4670510.1"/>
    </source>
</evidence>
<accession>A0A7J6MD07</accession>
<dbReference type="Proteomes" id="UP000570595">
    <property type="component" value="Unassembled WGS sequence"/>
</dbReference>
<keyword evidence="2 3" id="KW-0505">Motor protein</keyword>
<dbReference type="GO" id="GO:0005524">
    <property type="term" value="F:ATP binding"/>
    <property type="evidence" value="ECO:0007669"/>
    <property type="project" value="UniProtKB-UniRule"/>
</dbReference>
<dbReference type="PANTHER" id="PTHR47968">
    <property type="entry name" value="CENTROMERE PROTEIN E"/>
    <property type="match status" value="1"/>
</dbReference>
<evidence type="ECO:0000259" key="6">
    <source>
        <dbReference type="PROSITE" id="PS50067"/>
    </source>
</evidence>
<organism evidence="7 9">
    <name type="scientific">Perkinsus olseni</name>
    <name type="common">Perkinsus atlanticus</name>
    <dbReference type="NCBI Taxonomy" id="32597"/>
    <lineage>
        <taxon>Eukaryota</taxon>
        <taxon>Sar</taxon>
        <taxon>Alveolata</taxon>
        <taxon>Perkinsozoa</taxon>
        <taxon>Perkinsea</taxon>
        <taxon>Perkinsida</taxon>
        <taxon>Perkinsidae</taxon>
        <taxon>Perkinsus</taxon>
    </lineage>
</organism>
<dbReference type="Gene3D" id="2.60.200.20">
    <property type="match status" value="1"/>
</dbReference>
<dbReference type="InterPro" id="IPR036961">
    <property type="entry name" value="Kinesin_motor_dom_sf"/>
</dbReference>
<dbReference type="AlphaFoldDB" id="A0A7J6MD07"/>